<evidence type="ECO:0000256" key="4">
    <source>
        <dbReference type="ARBA" id="ARBA00023002"/>
    </source>
</evidence>
<comment type="caution">
    <text evidence="8">The sequence shown here is derived from an EMBL/GenBank/DDBJ whole genome shotgun (WGS) entry which is preliminary data.</text>
</comment>
<dbReference type="Proteomes" id="UP000288168">
    <property type="component" value="Unassembled WGS sequence"/>
</dbReference>
<dbReference type="InterPro" id="IPR049326">
    <property type="entry name" value="Rhodopsin_dom_fungi"/>
</dbReference>
<feature type="domain" description="Rhodopsin" evidence="7">
    <location>
        <begin position="24"/>
        <end position="269"/>
    </location>
</feature>
<feature type="region of interest" description="Disordered" evidence="5">
    <location>
        <begin position="935"/>
        <end position="954"/>
    </location>
</feature>
<keyword evidence="6" id="KW-0812">Transmembrane</keyword>
<gene>
    <name evidence="8" type="ORF">CEP54_016070</name>
</gene>
<evidence type="ECO:0000313" key="8">
    <source>
        <dbReference type="EMBL" id="RSL40606.1"/>
    </source>
</evidence>
<dbReference type="AlphaFoldDB" id="A0A428NIK4"/>
<dbReference type="GO" id="GO:0050661">
    <property type="term" value="F:NADP binding"/>
    <property type="evidence" value="ECO:0007669"/>
    <property type="project" value="InterPro"/>
</dbReference>
<feature type="transmembrane region" description="Helical" evidence="6">
    <location>
        <begin position="39"/>
        <end position="62"/>
    </location>
</feature>
<dbReference type="Pfam" id="PF20684">
    <property type="entry name" value="Fung_rhodopsin"/>
    <property type="match status" value="1"/>
</dbReference>
<evidence type="ECO:0000259" key="7">
    <source>
        <dbReference type="Pfam" id="PF20684"/>
    </source>
</evidence>
<feature type="transmembrane region" description="Helical" evidence="6">
    <location>
        <begin position="130"/>
        <end position="157"/>
    </location>
</feature>
<feature type="transmembrane region" description="Helical" evidence="6">
    <location>
        <begin position="211"/>
        <end position="233"/>
    </location>
</feature>
<keyword evidence="6" id="KW-0472">Membrane</keyword>
<keyword evidence="3" id="KW-0274">FAD</keyword>
<feature type="region of interest" description="Disordered" evidence="5">
    <location>
        <begin position="309"/>
        <end position="347"/>
    </location>
</feature>
<comment type="similarity">
    <text evidence="1">Belongs to the FAD-binding monooxygenase family.</text>
</comment>
<sequence length="973" mass="110173">MALAGQIAEIWILYVLGLLMIAARIFCRTKMVGYRNYEWDDYLVIGVAFMWTAAPVIGHVFVQVAEGRHTSDLTFEERKNMSKSERKDWAFGSQIFLLGLTGYFFILWTLKFNMLCFYHRVVRGLWTEIFIRPLMVLVVLSGVAIVLTIALTCRPFYHLWQVWPDPGRQCEPQNLVFFVVILTFNLVTDVCVMLVPIPVLRGIQINRWKKLGLYFLFSLGFFCMFAAILRFVLIFNLNQRGVSALWSIREDCVGIFVGQAPMVTPLFKRRFWSQAGYATSSTGFSNGHTRDYYHQNRDEGHELGSMTAIGNAKPRVPSSTARLGSRSDSQERIVRKPMDSETPSRHPKFLSGILVHQRIDIEGLEGTFRHTDPLRAAANHIISSSTHQSLRNMDPLREDAIHHERFVKIICVGAGFSGLCLAYKLRRSFQNYALTIYEKNDGVGGTWFENTYPGCACDVPSHNYTYSFEPKSDFSGVLASFDEIKDYLETFAGKHDLLHHIRTSHQVLKTSWDPLKGQWMVSSTDLRSGEIVDDWCHLLVHATGYLNKPMWPKAPGIETFRGPKLHSAQWDNNVSLDGKNVLLVGSGASSAQILPAIQPIVNTVKVFVRTPRWSLPSVSSKQGVFSPEEKQRFANDPDAVLNLRLENERTLNSFFTMYIKGTVLQSQARQHLEAEMKKIIPDPDLQRKLVPNFAVGCKRILPSGDQFLHAINENNVEVVCSGVKCFTETGCISADEQSHQGDVLICATGFDTSFIPRYPILFNGHNLQDDWSASVTGYMGVGISECPNSFTLAGPWTPISNGPVIVALESQADFICTFIDKYQTEPGIHSMRLKAAACYDFKTYMAQATKRMVWSDNCHNSHNIHPNWGQASITWPGSTLHYLEALREPRFEDYEFDFCGNRFAWMGNGLSQTEWDPTAELAYYIRSSDDGKHLSRRARTKSISKSGTRPERDLHRQAKLVAAHEQQHLDTGN</sequence>
<keyword evidence="2" id="KW-0285">Flavoprotein</keyword>
<evidence type="ECO:0000256" key="5">
    <source>
        <dbReference type="SAM" id="MobiDB-lite"/>
    </source>
</evidence>
<evidence type="ECO:0000256" key="6">
    <source>
        <dbReference type="SAM" id="Phobius"/>
    </source>
</evidence>
<keyword evidence="4" id="KW-0560">Oxidoreductase</keyword>
<dbReference type="GO" id="GO:0004499">
    <property type="term" value="F:N,N-dimethylaniline monooxygenase activity"/>
    <property type="evidence" value="ECO:0007669"/>
    <property type="project" value="InterPro"/>
</dbReference>
<organism evidence="8 9">
    <name type="scientific">Fusarium duplospermum</name>
    <dbReference type="NCBI Taxonomy" id="1325734"/>
    <lineage>
        <taxon>Eukaryota</taxon>
        <taxon>Fungi</taxon>
        <taxon>Dikarya</taxon>
        <taxon>Ascomycota</taxon>
        <taxon>Pezizomycotina</taxon>
        <taxon>Sordariomycetes</taxon>
        <taxon>Hypocreomycetidae</taxon>
        <taxon>Hypocreales</taxon>
        <taxon>Nectriaceae</taxon>
        <taxon>Fusarium</taxon>
        <taxon>Fusarium solani species complex</taxon>
    </lineage>
</organism>
<dbReference type="Pfam" id="PF00743">
    <property type="entry name" value="FMO-like"/>
    <property type="match status" value="1"/>
</dbReference>
<evidence type="ECO:0000256" key="1">
    <source>
        <dbReference type="ARBA" id="ARBA00010139"/>
    </source>
</evidence>
<dbReference type="InterPro" id="IPR020946">
    <property type="entry name" value="Flavin_mOase-like"/>
</dbReference>
<dbReference type="GO" id="GO:0050660">
    <property type="term" value="F:flavin adenine dinucleotide binding"/>
    <property type="evidence" value="ECO:0007669"/>
    <property type="project" value="InterPro"/>
</dbReference>
<feature type="transmembrane region" description="Helical" evidence="6">
    <location>
        <begin position="89"/>
        <end position="110"/>
    </location>
</feature>
<evidence type="ECO:0000313" key="9">
    <source>
        <dbReference type="Proteomes" id="UP000288168"/>
    </source>
</evidence>
<feature type="transmembrane region" description="Helical" evidence="6">
    <location>
        <begin position="177"/>
        <end position="199"/>
    </location>
</feature>
<dbReference type="EMBL" id="NKCI01000484">
    <property type="protein sequence ID" value="RSL40606.1"/>
    <property type="molecule type" value="Genomic_DNA"/>
</dbReference>
<dbReference type="SUPFAM" id="SSF51905">
    <property type="entry name" value="FAD/NAD(P)-binding domain"/>
    <property type="match status" value="2"/>
</dbReference>
<dbReference type="InterPro" id="IPR051209">
    <property type="entry name" value="FAD-bind_Monooxygenase_sf"/>
</dbReference>
<dbReference type="PANTHER" id="PTHR42877">
    <property type="entry name" value="L-ORNITHINE N(5)-MONOOXYGENASE-RELATED"/>
    <property type="match status" value="1"/>
</dbReference>
<keyword evidence="9" id="KW-1185">Reference proteome</keyword>
<dbReference type="Gene3D" id="3.50.50.60">
    <property type="entry name" value="FAD/NAD(P)-binding domain"/>
    <property type="match status" value="2"/>
</dbReference>
<dbReference type="InterPro" id="IPR036188">
    <property type="entry name" value="FAD/NAD-bd_sf"/>
</dbReference>
<accession>A0A428NIK4</accession>
<protein>
    <recommendedName>
        <fullName evidence="7">Rhodopsin domain-containing protein</fullName>
    </recommendedName>
</protein>
<dbReference type="OrthoDB" id="74360at2759"/>
<proteinExistence type="inferred from homology"/>
<dbReference type="PANTHER" id="PTHR42877:SF8">
    <property type="entry name" value="MONOOXYGENASE"/>
    <property type="match status" value="1"/>
</dbReference>
<keyword evidence="6" id="KW-1133">Transmembrane helix</keyword>
<evidence type="ECO:0000256" key="2">
    <source>
        <dbReference type="ARBA" id="ARBA00022630"/>
    </source>
</evidence>
<name>A0A428NIK4_9HYPO</name>
<reference evidence="8 9" key="1">
    <citation type="submission" date="2017-06" db="EMBL/GenBank/DDBJ databases">
        <title>Comparative genomic analysis of Ambrosia Fusariam Clade fungi.</title>
        <authorList>
            <person name="Stajich J.E."/>
            <person name="Carrillo J."/>
            <person name="Kijimoto T."/>
            <person name="Eskalen A."/>
            <person name="O'Donnell K."/>
            <person name="Kasson M."/>
        </authorList>
    </citation>
    <scope>NUCLEOTIDE SEQUENCE [LARGE SCALE GENOMIC DNA]</scope>
    <source>
        <strain evidence="8 9">NRRL62584</strain>
    </source>
</reference>
<evidence type="ECO:0000256" key="3">
    <source>
        <dbReference type="ARBA" id="ARBA00022827"/>
    </source>
</evidence>
<feature type="transmembrane region" description="Helical" evidence="6">
    <location>
        <begin position="6"/>
        <end position="27"/>
    </location>
</feature>
<feature type="compositionally biased region" description="Basic and acidic residues" evidence="5">
    <location>
        <begin position="328"/>
        <end position="344"/>
    </location>
</feature>